<keyword evidence="4" id="KW-0472">Membrane</keyword>
<comment type="similarity">
    <text evidence="1">Belongs to the bacterial solute-binding protein 5 family.</text>
</comment>
<name>A0A0G1CN25_9BACT</name>
<dbReference type="STRING" id="1618446.UV61_C0004G0051"/>
<dbReference type="PANTHER" id="PTHR30290">
    <property type="entry name" value="PERIPLASMIC BINDING COMPONENT OF ABC TRANSPORTER"/>
    <property type="match status" value="1"/>
</dbReference>
<proteinExistence type="inferred from homology"/>
<dbReference type="PIRSF" id="PIRSF002741">
    <property type="entry name" value="MppA"/>
    <property type="match status" value="1"/>
</dbReference>
<gene>
    <name evidence="6" type="ORF">UV61_C0004G0051</name>
</gene>
<evidence type="ECO:0000256" key="1">
    <source>
        <dbReference type="ARBA" id="ARBA00005695"/>
    </source>
</evidence>
<dbReference type="EMBL" id="LCFD01000004">
    <property type="protein sequence ID" value="KKS87125.1"/>
    <property type="molecule type" value="Genomic_DNA"/>
</dbReference>
<dbReference type="AlphaFoldDB" id="A0A0G1CN25"/>
<evidence type="ECO:0000256" key="4">
    <source>
        <dbReference type="SAM" id="Phobius"/>
    </source>
</evidence>
<evidence type="ECO:0000256" key="3">
    <source>
        <dbReference type="ARBA" id="ARBA00022729"/>
    </source>
</evidence>
<feature type="transmembrane region" description="Helical" evidence="4">
    <location>
        <begin position="26"/>
        <end position="45"/>
    </location>
</feature>
<protein>
    <submittedName>
        <fullName evidence="6">Extracellular solute-binding protein family 5</fullName>
    </submittedName>
</protein>
<comment type="caution">
    <text evidence="6">The sequence shown here is derived from an EMBL/GenBank/DDBJ whole genome shotgun (WGS) entry which is preliminary data.</text>
</comment>
<sequence>MGFTVQKNIRYYIWLIKGIFDRYSRIILASFALALILIVIGVRYGKFIWNRIENDRQIIGVVGSFTPSNLPISIQKLISLGLTEVSDTGEVLPALATSWEVSDDGKKYTFHLRTDQYWHDAKKFTAFDVNYNLRDVEFVPINETDLVVKLNDAFTPLPSFLSKALFRKGLIGLGAYKIAAIKLKGDDVSYLSLKPMVANLPQVEVKFYASEASAKTAFKLGEINVLDEIITPTPFTGWKNVKVKENVKLNQFVGIFLNNNDDLLKSKELRQGLNFALEKPEKNRIATPISSKSWAYTNRVKQYEKDLDQAKKLLSDYVESSKSATLTLSTFNEFLPLAQTVAAAWTSLGVTTQVKVETGVADNYQALLGVVDIPSDPDQYNLWHSTQTATNISHYASPKIDKLLESGRKESDQEKREKIYFDFQRYLVEDSPAVFLFHPTTYTISR</sequence>
<dbReference type="Gene3D" id="3.10.105.10">
    <property type="entry name" value="Dipeptide-binding Protein, Domain 3"/>
    <property type="match status" value="1"/>
</dbReference>
<dbReference type="Pfam" id="PF00496">
    <property type="entry name" value="SBP_bac_5"/>
    <property type="match status" value="2"/>
</dbReference>
<feature type="domain" description="Solute-binding protein family 5" evidence="5">
    <location>
        <begin position="164"/>
        <end position="369"/>
    </location>
</feature>
<dbReference type="Gene3D" id="3.40.190.10">
    <property type="entry name" value="Periplasmic binding protein-like II"/>
    <property type="match status" value="2"/>
</dbReference>
<dbReference type="GO" id="GO:1904680">
    <property type="term" value="F:peptide transmembrane transporter activity"/>
    <property type="evidence" value="ECO:0007669"/>
    <property type="project" value="TreeGrafter"/>
</dbReference>
<evidence type="ECO:0000313" key="7">
    <source>
        <dbReference type="Proteomes" id="UP000034050"/>
    </source>
</evidence>
<keyword evidence="2" id="KW-0813">Transport</keyword>
<dbReference type="PANTHER" id="PTHR30290:SF9">
    <property type="entry name" value="OLIGOPEPTIDE-BINDING PROTEIN APPA"/>
    <property type="match status" value="1"/>
</dbReference>
<evidence type="ECO:0000313" key="6">
    <source>
        <dbReference type="EMBL" id="KKS87125.1"/>
    </source>
</evidence>
<feature type="domain" description="Solute-binding protein family 5" evidence="5">
    <location>
        <begin position="90"/>
        <end position="135"/>
    </location>
</feature>
<evidence type="ECO:0000256" key="2">
    <source>
        <dbReference type="ARBA" id="ARBA00022448"/>
    </source>
</evidence>
<keyword evidence="3" id="KW-0732">Signal</keyword>
<reference evidence="6 7" key="1">
    <citation type="journal article" date="2015" name="Nature">
        <title>rRNA introns, odd ribosomes, and small enigmatic genomes across a large radiation of phyla.</title>
        <authorList>
            <person name="Brown C.T."/>
            <person name="Hug L.A."/>
            <person name="Thomas B.C."/>
            <person name="Sharon I."/>
            <person name="Castelle C.J."/>
            <person name="Singh A."/>
            <person name="Wilkins M.J."/>
            <person name="Williams K.H."/>
            <person name="Banfield J.F."/>
        </authorList>
    </citation>
    <scope>NUCLEOTIDE SEQUENCE [LARGE SCALE GENOMIC DNA]</scope>
</reference>
<organism evidence="6 7">
    <name type="scientific">Candidatus Gottesmanbacteria bacterium GW2011_GWB1_43_11</name>
    <dbReference type="NCBI Taxonomy" id="1618446"/>
    <lineage>
        <taxon>Bacteria</taxon>
        <taxon>Candidatus Gottesmaniibacteriota</taxon>
    </lineage>
</organism>
<dbReference type="Proteomes" id="UP000034050">
    <property type="component" value="Unassembled WGS sequence"/>
</dbReference>
<keyword evidence="4" id="KW-0812">Transmembrane</keyword>
<dbReference type="InterPro" id="IPR000914">
    <property type="entry name" value="SBP_5_dom"/>
</dbReference>
<dbReference type="InterPro" id="IPR039424">
    <property type="entry name" value="SBP_5"/>
</dbReference>
<accession>A0A0G1CN25</accession>
<dbReference type="SUPFAM" id="SSF53850">
    <property type="entry name" value="Periplasmic binding protein-like II"/>
    <property type="match status" value="1"/>
</dbReference>
<dbReference type="GO" id="GO:0043190">
    <property type="term" value="C:ATP-binding cassette (ABC) transporter complex"/>
    <property type="evidence" value="ECO:0007669"/>
    <property type="project" value="InterPro"/>
</dbReference>
<dbReference type="InterPro" id="IPR030678">
    <property type="entry name" value="Peptide/Ni-bd"/>
</dbReference>
<evidence type="ECO:0000259" key="5">
    <source>
        <dbReference type="Pfam" id="PF00496"/>
    </source>
</evidence>
<dbReference type="GO" id="GO:0042597">
    <property type="term" value="C:periplasmic space"/>
    <property type="evidence" value="ECO:0007669"/>
    <property type="project" value="UniProtKB-ARBA"/>
</dbReference>
<keyword evidence="4" id="KW-1133">Transmembrane helix</keyword>
<dbReference type="GO" id="GO:0015833">
    <property type="term" value="P:peptide transport"/>
    <property type="evidence" value="ECO:0007669"/>
    <property type="project" value="TreeGrafter"/>
</dbReference>